<evidence type="ECO:0000313" key="2">
    <source>
        <dbReference type="Proteomes" id="UP000467700"/>
    </source>
</evidence>
<evidence type="ECO:0000313" key="1">
    <source>
        <dbReference type="EMBL" id="CAA7266710.1"/>
    </source>
</evidence>
<gene>
    <name evidence="1" type="ORF">AAE3_LOCUS8971</name>
</gene>
<accession>A0A8S0WEB5</accession>
<dbReference type="OrthoDB" id="2269034at2759"/>
<sequence length="521" mass="60108">MHALPSQPHPALNQAPMSLSHVCRDWRNAVLSLPQAWQELFLEIHVTFFRGGHLHRMTGTWFNRAKSLPLSLFLHINHEGIPKDGLDSFDESVRDFIRDLSSAFLSQVRHLGLSADQVLHYVPFFQEPIIFPTLKLQSLTLNMNRPISPSDYSSYLNDSSDESDDIFVFETLLGLQRLSLDDPITFRGFGRRMFPWPQLTDLCLMRWISLTSWSSLLKRCPLLQTGTFHLSYETDDADEESEDGPDDKTKPVHSHLEDLRVFIHDMNMDVMRCFQTCRFPSLRRLHVSHDHEFVDIDRTRKPVGYFPDEFASLKTLSVEGDWSESVQVLYELFLTADSVTQLAVKISLDALNLLEIMTHKKDDDYDDGLRDREYWETPTGPRFNLPNLLSLTLVIGHVTDHETPKLLRSIQKMLESRMAEHLKPSQRLKKFRILFSPPNDAISDKVRSLLQSYLHVGFDFEVGGHLPPHTGIVSLDEWKYGVQGRMAMKKLAHAEQKARRFTNVTSDPSLLLLLNIPEYYP</sequence>
<reference evidence="1 2" key="1">
    <citation type="submission" date="2020-01" db="EMBL/GenBank/DDBJ databases">
        <authorList>
            <person name="Gupta K D."/>
        </authorList>
    </citation>
    <scope>NUCLEOTIDE SEQUENCE [LARGE SCALE GENOMIC DNA]</scope>
</reference>
<protein>
    <recommendedName>
        <fullName evidence="3">F-box domain-containing protein</fullName>
    </recommendedName>
</protein>
<name>A0A8S0WEB5_CYCAE</name>
<keyword evidence="2" id="KW-1185">Reference proteome</keyword>
<dbReference type="Gene3D" id="3.80.10.10">
    <property type="entry name" value="Ribonuclease Inhibitor"/>
    <property type="match status" value="1"/>
</dbReference>
<dbReference type="InterPro" id="IPR032675">
    <property type="entry name" value="LRR_dom_sf"/>
</dbReference>
<organism evidence="1 2">
    <name type="scientific">Cyclocybe aegerita</name>
    <name type="common">Black poplar mushroom</name>
    <name type="synonym">Agrocybe aegerita</name>
    <dbReference type="NCBI Taxonomy" id="1973307"/>
    <lineage>
        <taxon>Eukaryota</taxon>
        <taxon>Fungi</taxon>
        <taxon>Dikarya</taxon>
        <taxon>Basidiomycota</taxon>
        <taxon>Agaricomycotina</taxon>
        <taxon>Agaricomycetes</taxon>
        <taxon>Agaricomycetidae</taxon>
        <taxon>Agaricales</taxon>
        <taxon>Agaricineae</taxon>
        <taxon>Bolbitiaceae</taxon>
        <taxon>Cyclocybe</taxon>
    </lineage>
</organism>
<dbReference type="SUPFAM" id="SSF52047">
    <property type="entry name" value="RNI-like"/>
    <property type="match status" value="1"/>
</dbReference>
<proteinExistence type="predicted"/>
<evidence type="ECO:0008006" key="3">
    <source>
        <dbReference type="Google" id="ProtNLM"/>
    </source>
</evidence>
<dbReference type="EMBL" id="CACVBS010000056">
    <property type="protein sequence ID" value="CAA7266710.1"/>
    <property type="molecule type" value="Genomic_DNA"/>
</dbReference>
<dbReference type="AlphaFoldDB" id="A0A8S0WEB5"/>
<comment type="caution">
    <text evidence="1">The sequence shown here is derived from an EMBL/GenBank/DDBJ whole genome shotgun (WGS) entry which is preliminary data.</text>
</comment>
<dbReference type="Proteomes" id="UP000467700">
    <property type="component" value="Unassembled WGS sequence"/>
</dbReference>